<protein>
    <submittedName>
        <fullName evidence="4">TetR/AcrR family transcriptional regulator</fullName>
    </submittedName>
</protein>
<dbReference type="Gene3D" id="1.10.357.10">
    <property type="entry name" value="Tetracycline Repressor, domain 2"/>
    <property type="match status" value="1"/>
</dbReference>
<sequence length="200" mass="22384">MSHPTKARLLEAAKEVFIEHGYEGATVQMIAAAAGANIAAINYHYGSKADLYAKYVVEHLEAIMGRMPRLSDDPSDPEGQLRKFVVWFFERYHPESPLRRINQDMVAMKSGFIDSILEKVIKPEFQNSRELVTALLPPDTAELTIRCWIKCIISLCTGPIHGAHLYPTVFPGTVFDEDEIRAQAEHVAQFLLDGLAAAWS</sequence>
<dbReference type="PRINTS" id="PR00455">
    <property type="entry name" value="HTHTETR"/>
</dbReference>
<organism evidence="4 5">
    <name type="scientific">Haloferula chungangensis</name>
    <dbReference type="NCBI Taxonomy" id="1048331"/>
    <lineage>
        <taxon>Bacteria</taxon>
        <taxon>Pseudomonadati</taxon>
        <taxon>Verrucomicrobiota</taxon>
        <taxon>Verrucomicrobiia</taxon>
        <taxon>Verrucomicrobiales</taxon>
        <taxon>Verrucomicrobiaceae</taxon>
        <taxon>Haloferula</taxon>
    </lineage>
</organism>
<reference evidence="5" key="1">
    <citation type="journal article" date="2019" name="Int. J. Syst. Evol. Microbiol.">
        <title>The Global Catalogue of Microorganisms (GCM) 10K type strain sequencing project: providing services to taxonomists for standard genome sequencing and annotation.</title>
        <authorList>
            <consortium name="The Broad Institute Genomics Platform"/>
            <consortium name="The Broad Institute Genome Sequencing Center for Infectious Disease"/>
            <person name="Wu L."/>
            <person name="Ma J."/>
        </authorList>
    </citation>
    <scope>NUCLEOTIDE SEQUENCE [LARGE SCALE GENOMIC DNA]</scope>
    <source>
        <strain evidence="5">CGMCC 4.1467</strain>
    </source>
</reference>
<dbReference type="InterPro" id="IPR009057">
    <property type="entry name" value="Homeodomain-like_sf"/>
</dbReference>
<feature type="DNA-binding region" description="H-T-H motif" evidence="2">
    <location>
        <begin position="26"/>
        <end position="45"/>
    </location>
</feature>
<name>A0ABW2L684_9BACT</name>
<dbReference type="Pfam" id="PF00440">
    <property type="entry name" value="TetR_N"/>
    <property type="match status" value="1"/>
</dbReference>
<evidence type="ECO:0000313" key="4">
    <source>
        <dbReference type="EMBL" id="MFC7337807.1"/>
    </source>
</evidence>
<evidence type="ECO:0000256" key="2">
    <source>
        <dbReference type="PROSITE-ProRule" id="PRU00335"/>
    </source>
</evidence>
<dbReference type="PANTHER" id="PTHR30055">
    <property type="entry name" value="HTH-TYPE TRANSCRIPTIONAL REGULATOR RUTR"/>
    <property type="match status" value="1"/>
</dbReference>
<dbReference type="PROSITE" id="PS50977">
    <property type="entry name" value="HTH_TETR_2"/>
    <property type="match status" value="1"/>
</dbReference>
<dbReference type="EMBL" id="JBHTBS010000005">
    <property type="protein sequence ID" value="MFC7337807.1"/>
    <property type="molecule type" value="Genomic_DNA"/>
</dbReference>
<keyword evidence="5" id="KW-1185">Reference proteome</keyword>
<dbReference type="PANTHER" id="PTHR30055:SF219">
    <property type="entry name" value="TRANSCRIPTIONAL REGULATORY PROTEIN"/>
    <property type="match status" value="1"/>
</dbReference>
<evidence type="ECO:0000256" key="1">
    <source>
        <dbReference type="ARBA" id="ARBA00023125"/>
    </source>
</evidence>
<dbReference type="RefSeq" id="WP_379712456.1">
    <property type="nucleotide sequence ID" value="NZ_JBHTBS010000005.1"/>
</dbReference>
<proteinExistence type="predicted"/>
<evidence type="ECO:0000259" key="3">
    <source>
        <dbReference type="PROSITE" id="PS50977"/>
    </source>
</evidence>
<dbReference type="InterPro" id="IPR015292">
    <property type="entry name" value="Tscrpt_reg_YbiH_C"/>
</dbReference>
<dbReference type="InterPro" id="IPR050109">
    <property type="entry name" value="HTH-type_TetR-like_transc_reg"/>
</dbReference>
<dbReference type="InterPro" id="IPR036271">
    <property type="entry name" value="Tet_transcr_reg_TetR-rel_C_sf"/>
</dbReference>
<comment type="caution">
    <text evidence="4">The sequence shown here is derived from an EMBL/GenBank/DDBJ whole genome shotgun (WGS) entry which is preliminary data.</text>
</comment>
<dbReference type="SUPFAM" id="SSF46689">
    <property type="entry name" value="Homeodomain-like"/>
    <property type="match status" value="1"/>
</dbReference>
<accession>A0ABW2L684</accession>
<dbReference type="Pfam" id="PF09209">
    <property type="entry name" value="CecR_C"/>
    <property type="match status" value="1"/>
</dbReference>
<dbReference type="SUPFAM" id="SSF48498">
    <property type="entry name" value="Tetracyclin repressor-like, C-terminal domain"/>
    <property type="match status" value="1"/>
</dbReference>
<dbReference type="InterPro" id="IPR001647">
    <property type="entry name" value="HTH_TetR"/>
</dbReference>
<keyword evidence="1 2" id="KW-0238">DNA-binding</keyword>
<dbReference type="Proteomes" id="UP001596472">
    <property type="component" value="Unassembled WGS sequence"/>
</dbReference>
<gene>
    <name evidence="4" type="ORF">ACFQY0_11505</name>
</gene>
<evidence type="ECO:0000313" key="5">
    <source>
        <dbReference type="Proteomes" id="UP001596472"/>
    </source>
</evidence>
<feature type="domain" description="HTH tetR-type" evidence="3">
    <location>
        <begin position="3"/>
        <end position="63"/>
    </location>
</feature>